<dbReference type="Gene3D" id="3.40.50.2300">
    <property type="match status" value="1"/>
</dbReference>
<evidence type="ECO:0000256" key="6">
    <source>
        <dbReference type="PROSITE-ProRule" id="PRU00169"/>
    </source>
</evidence>
<dbReference type="Gene3D" id="3.30.565.10">
    <property type="entry name" value="Histidine kinase-like ATPase, C-terminal domain"/>
    <property type="match status" value="1"/>
</dbReference>
<dbReference type="Pfam" id="PF00512">
    <property type="entry name" value="HisKA"/>
    <property type="match status" value="1"/>
</dbReference>
<dbReference type="InterPro" id="IPR011006">
    <property type="entry name" value="CheY-like_superfamily"/>
</dbReference>
<keyword evidence="3 6" id="KW-0597">Phosphoprotein</keyword>
<evidence type="ECO:0000256" key="1">
    <source>
        <dbReference type="ARBA" id="ARBA00000085"/>
    </source>
</evidence>
<dbReference type="PROSITE" id="PS50110">
    <property type="entry name" value="RESPONSE_REGULATORY"/>
    <property type="match status" value="1"/>
</dbReference>
<dbReference type="GO" id="GO:0009927">
    <property type="term" value="F:histidine phosphotransfer kinase activity"/>
    <property type="evidence" value="ECO:0007669"/>
    <property type="project" value="TreeGrafter"/>
</dbReference>
<feature type="domain" description="Histidine kinase" evidence="7">
    <location>
        <begin position="379"/>
        <end position="591"/>
    </location>
</feature>
<dbReference type="Proteomes" id="UP000215377">
    <property type="component" value="Unassembled WGS sequence"/>
</dbReference>
<dbReference type="Pfam" id="PF02518">
    <property type="entry name" value="HATPase_c"/>
    <property type="match status" value="1"/>
</dbReference>
<dbReference type="GO" id="GO:0005886">
    <property type="term" value="C:plasma membrane"/>
    <property type="evidence" value="ECO:0007669"/>
    <property type="project" value="TreeGrafter"/>
</dbReference>
<feature type="modified residue" description="4-aspartylphosphate" evidence="6">
    <location>
        <position position="667"/>
    </location>
</feature>
<dbReference type="PROSITE" id="PS50109">
    <property type="entry name" value="HIS_KIN"/>
    <property type="match status" value="1"/>
</dbReference>
<dbReference type="AlphaFoldDB" id="A0A225NWQ2"/>
<dbReference type="GO" id="GO:0000155">
    <property type="term" value="F:phosphorelay sensor kinase activity"/>
    <property type="evidence" value="ECO:0007669"/>
    <property type="project" value="InterPro"/>
</dbReference>
<dbReference type="InterPro" id="IPR005467">
    <property type="entry name" value="His_kinase_dom"/>
</dbReference>
<comment type="caution">
    <text evidence="9">The sequence shown here is derived from an EMBL/GenBank/DDBJ whole genome shotgun (WGS) entry which is preliminary data.</text>
</comment>
<dbReference type="SMART" id="SM00388">
    <property type="entry name" value="HisKA"/>
    <property type="match status" value="1"/>
</dbReference>
<dbReference type="PRINTS" id="PR00344">
    <property type="entry name" value="BCTRLSENSOR"/>
</dbReference>
<dbReference type="InterPro" id="IPR004358">
    <property type="entry name" value="Sig_transdc_His_kin-like_C"/>
</dbReference>
<dbReference type="SUPFAM" id="SSF55874">
    <property type="entry name" value="ATPase domain of HSP90 chaperone/DNA topoisomerase II/histidine kinase"/>
    <property type="match status" value="1"/>
</dbReference>
<dbReference type="InterPro" id="IPR001789">
    <property type="entry name" value="Sig_transdc_resp-reg_receiver"/>
</dbReference>
<evidence type="ECO:0000259" key="7">
    <source>
        <dbReference type="PROSITE" id="PS50109"/>
    </source>
</evidence>
<dbReference type="PANTHER" id="PTHR43047:SF9">
    <property type="entry name" value="HISTIDINE KINASE"/>
    <property type="match status" value="1"/>
</dbReference>
<organism evidence="9 10">
    <name type="scientific">Marinibacterium profundimaris</name>
    <dbReference type="NCBI Taxonomy" id="1679460"/>
    <lineage>
        <taxon>Bacteria</taxon>
        <taxon>Pseudomonadati</taxon>
        <taxon>Pseudomonadota</taxon>
        <taxon>Alphaproteobacteria</taxon>
        <taxon>Rhodobacterales</taxon>
        <taxon>Paracoccaceae</taxon>
        <taxon>Marinibacterium</taxon>
    </lineage>
</organism>
<dbReference type="InterPro" id="IPR036890">
    <property type="entry name" value="HATPase_C_sf"/>
</dbReference>
<keyword evidence="5" id="KW-0418">Kinase</keyword>
<dbReference type="Pfam" id="PF12860">
    <property type="entry name" value="PAS_7"/>
    <property type="match status" value="2"/>
</dbReference>
<keyword evidence="10" id="KW-1185">Reference proteome</keyword>
<dbReference type="EMBL" id="AQQR01000001">
    <property type="protein sequence ID" value="OWU77668.1"/>
    <property type="molecule type" value="Genomic_DNA"/>
</dbReference>
<dbReference type="FunFam" id="3.30.565.10:FF:000049">
    <property type="entry name" value="Two-component sensor histidine kinase"/>
    <property type="match status" value="1"/>
</dbReference>
<evidence type="ECO:0000313" key="9">
    <source>
        <dbReference type="EMBL" id="OWU77668.1"/>
    </source>
</evidence>
<evidence type="ECO:0000259" key="8">
    <source>
        <dbReference type="PROSITE" id="PS50110"/>
    </source>
</evidence>
<dbReference type="SMART" id="SM00448">
    <property type="entry name" value="REC"/>
    <property type="match status" value="1"/>
</dbReference>
<dbReference type="InterPro" id="IPR003594">
    <property type="entry name" value="HATPase_dom"/>
</dbReference>
<dbReference type="SMART" id="SM00387">
    <property type="entry name" value="HATPase_c"/>
    <property type="match status" value="1"/>
</dbReference>
<feature type="domain" description="Response regulatory" evidence="8">
    <location>
        <begin position="616"/>
        <end position="732"/>
    </location>
</feature>
<dbReference type="EC" id="2.7.13.3" evidence="2"/>
<evidence type="ECO:0000256" key="4">
    <source>
        <dbReference type="ARBA" id="ARBA00022679"/>
    </source>
</evidence>
<dbReference type="InterPro" id="IPR003661">
    <property type="entry name" value="HisK_dim/P_dom"/>
</dbReference>
<evidence type="ECO:0000256" key="5">
    <source>
        <dbReference type="ARBA" id="ARBA00022777"/>
    </source>
</evidence>
<dbReference type="RefSeq" id="WP_088648306.1">
    <property type="nucleotide sequence ID" value="NZ_AQQR01000001.1"/>
</dbReference>
<evidence type="ECO:0000256" key="2">
    <source>
        <dbReference type="ARBA" id="ARBA00012438"/>
    </source>
</evidence>
<proteinExistence type="predicted"/>
<dbReference type="PANTHER" id="PTHR43047">
    <property type="entry name" value="TWO-COMPONENT HISTIDINE PROTEIN KINASE"/>
    <property type="match status" value="1"/>
</dbReference>
<protein>
    <recommendedName>
        <fullName evidence="2">histidine kinase</fullName>
        <ecNumber evidence="2">2.7.13.3</ecNumber>
    </recommendedName>
</protein>
<dbReference type="Pfam" id="PF00072">
    <property type="entry name" value="Response_reg"/>
    <property type="match status" value="1"/>
</dbReference>
<dbReference type="OrthoDB" id="9764438at2"/>
<dbReference type="InterPro" id="IPR036097">
    <property type="entry name" value="HisK_dim/P_sf"/>
</dbReference>
<dbReference type="CDD" id="cd00082">
    <property type="entry name" value="HisKA"/>
    <property type="match status" value="1"/>
</dbReference>
<evidence type="ECO:0000313" key="10">
    <source>
        <dbReference type="Proteomes" id="UP000215377"/>
    </source>
</evidence>
<dbReference type="Gene3D" id="1.10.287.130">
    <property type="match status" value="1"/>
</dbReference>
<evidence type="ECO:0000256" key="3">
    <source>
        <dbReference type="ARBA" id="ARBA00022553"/>
    </source>
</evidence>
<name>A0A225NWQ2_9RHOB</name>
<accession>A0A225NWQ2</accession>
<comment type="catalytic activity">
    <reaction evidence="1">
        <text>ATP + protein L-histidine = ADP + protein N-phospho-L-histidine.</text>
        <dbReference type="EC" id="2.7.13.3"/>
    </reaction>
</comment>
<reference evidence="9 10" key="1">
    <citation type="submission" date="2013-04" db="EMBL/GenBank/DDBJ databases">
        <title>Oceanicola sp. 22II1-22F33 Genome Sequencing.</title>
        <authorList>
            <person name="Lai Q."/>
            <person name="Li G."/>
            <person name="Shao Z."/>
        </authorList>
    </citation>
    <scope>NUCLEOTIDE SEQUENCE [LARGE SCALE GENOMIC DNA]</scope>
    <source>
        <strain evidence="9 10">22II1-22F33</strain>
    </source>
</reference>
<keyword evidence="4" id="KW-0808">Transferase</keyword>
<sequence length="741" mass="81848">MDFVDPKDPVEVQNDKLSRIVESLIRRVEQASAPSELAYAQFERAAYLEAQMLQQTRALERTLDQLSESKEKLGVANVAARAARAHLSEAIEAIAEGFALFGPDDRLILANSRFCVNLKDVTPHIRPGLAFRRYLQLVSESEFLDLGHRRSPEDWMNWRLALHDSNTASFNVTLMGDRYFQTSSQRTATGGTVIMHSDVTDLIRVERQERDALMDRQAMLLQATLDHLDQGVCIFGEDGGAVGQNRRLVELLHLPPQLSGKKLSAEVMQEHMGRTMTFPHGFGADDLGDWMRNAATQPPIAFEVRQGGRIFLKVFGRHIPSWGVVMSFTDVTAERLANNALRDLNEGLERRVEERTKALGEALRDAERATASKSRFVAAASHDLMQPLSSAKLFISSIADTSEDEQILNVIGKAETSLAHLEQIIEALMDISKLDADKVVMDRRPIPLENIFGILRDQFTPQAVAKGLGLTVVPSSLLVESDPGYLRRILENLISNAVRYTDRGRIVVGVRRQGNSARIEVRDTGRGMTEDEKRVIFEEFRKLDPGSGPAQGLGLGLAIVERACASLDHPLSVTSVPGEGSCFSVSVPILDAYWGSDRGMIAESPVLAEPNCDGIIVLLVENDRQLRRALSLHIEGWGGLVVPAESAEDAVELMNEAGIVPDALLLDYHLGEGPTGLDVYHRIAGQHGPCACRIVTADRSRNLRRYCTDHGLEILNKPIDRAQLLDFLNEVSAAKRLMEAG</sequence>
<dbReference type="SUPFAM" id="SSF47384">
    <property type="entry name" value="Homodimeric domain of signal transducing histidine kinase"/>
    <property type="match status" value="1"/>
</dbReference>
<dbReference type="SUPFAM" id="SSF52172">
    <property type="entry name" value="CheY-like"/>
    <property type="match status" value="1"/>
</dbReference>
<gene>
    <name evidence="9" type="ORF">ATO3_03045</name>
</gene>